<reference evidence="4" key="1">
    <citation type="submission" date="2020-07" db="EMBL/GenBank/DDBJ databases">
        <title>Huge and variable diversity of episymbiotic CPR bacteria and DPANN archaea in groundwater ecosystems.</title>
        <authorList>
            <person name="He C.Y."/>
            <person name="Keren R."/>
            <person name="Whittaker M."/>
            <person name="Farag I.F."/>
            <person name="Doudna J."/>
            <person name="Cate J.H.D."/>
            <person name="Banfield J.F."/>
        </authorList>
    </citation>
    <scope>NUCLEOTIDE SEQUENCE</scope>
    <source>
        <strain evidence="4">NC_groundwater_928_Pr1_S-0.2um_72_17</strain>
    </source>
</reference>
<dbReference type="GO" id="GO:0019867">
    <property type="term" value="C:outer membrane"/>
    <property type="evidence" value="ECO:0007669"/>
    <property type="project" value="InterPro"/>
</dbReference>
<comment type="caution">
    <text evidence="4">The sequence shown here is derived from an EMBL/GenBank/DDBJ whole genome shotgun (WGS) entry which is preliminary data.</text>
</comment>
<sequence length="85" mass="9565">VPLGVFNLRGALFTDFGTVWDEGGSPRLWTQPGNGPRRLEDLRLSFGTGIRTAVYFLLIKVDAAWRTDLVSTSKPRWHFSIGPEF</sequence>
<keyword evidence="2" id="KW-0472">Membrane</keyword>
<dbReference type="EMBL" id="JACQAY010000088">
    <property type="protein sequence ID" value="MBI3539219.1"/>
    <property type="molecule type" value="Genomic_DNA"/>
</dbReference>
<accession>A0A9D6LAT1</accession>
<feature type="non-terminal residue" evidence="4">
    <location>
        <position position="1"/>
    </location>
</feature>
<name>A0A9D6LAT1_UNCEI</name>
<evidence type="ECO:0000256" key="2">
    <source>
        <dbReference type="ARBA" id="ARBA00023136"/>
    </source>
</evidence>
<evidence type="ECO:0000256" key="1">
    <source>
        <dbReference type="ARBA" id="ARBA00004370"/>
    </source>
</evidence>
<protein>
    <submittedName>
        <fullName evidence="4">BamA/TamA family outer membrane protein</fullName>
    </submittedName>
</protein>
<evidence type="ECO:0000313" key="4">
    <source>
        <dbReference type="EMBL" id="MBI3539219.1"/>
    </source>
</evidence>
<dbReference type="Gene3D" id="2.40.160.50">
    <property type="entry name" value="membrane protein fhac: a member of the omp85/tpsb transporter family"/>
    <property type="match status" value="1"/>
</dbReference>
<organism evidence="4 5">
    <name type="scientific">Eiseniibacteriota bacterium</name>
    <dbReference type="NCBI Taxonomy" id="2212470"/>
    <lineage>
        <taxon>Bacteria</taxon>
        <taxon>Candidatus Eiseniibacteriota</taxon>
    </lineage>
</organism>
<evidence type="ECO:0000259" key="3">
    <source>
        <dbReference type="Pfam" id="PF01103"/>
    </source>
</evidence>
<dbReference type="InterPro" id="IPR000184">
    <property type="entry name" value="Bac_surfAg_D15"/>
</dbReference>
<proteinExistence type="predicted"/>
<feature type="domain" description="Bacterial surface antigen (D15)" evidence="3">
    <location>
        <begin position="7"/>
        <end position="85"/>
    </location>
</feature>
<dbReference type="Proteomes" id="UP000807850">
    <property type="component" value="Unassembled WGS sequence"/>
</dbReference>
<dbReference type="Pfam" id="PF01103">
    <property type="entry name" value="Omp85"/>
    <property type="match status" value="1"/>
</dbReference>
<evidence type="ECO:0000313" key="5">
    <source>
        <dbReference type="Proteomes" id="UP000807850"/>
    </source>
</evidence>
<dbReference type="AlphaFoldDB" id="A0A9D6LAT1"/>
<gene>
    <name evidence="4" type="ORF">HY076_02985</name>
</gene>
<comment type="subcellular location">
    <subcellularLocation>
        <location evidence="1">Membrane</location>
    </subcellularLocation>
</comment>